<feature type="region of interest" description="Disordered" evidence="1">
    <location>
        <begin position="338"/>
        <end position="725"/>
    </location>
</feature>
<dbReference type="OrthoDB" id="2587563at2759"/>
<dbReference type="UniPathway" id="UPA00143"/>
<feature type="compositionally biased region" description="Polar residues" evidence="1">
    <location>
        <begin position="530"/>
        <end position="541"/>
    </location>
</feature>
<accession>A0A8H3IN61</accession>
<proteinExistence type="predicted"/>
<comment type="caution">
    <text evidence="2">The sequence shown here is derived from an EMBL/GenBank/DDBJ whole genome shotgun (WGS) entry which is preliminary data.</text>
</comment>
<feature type="compositionally biased region" description="Polar residues" evidence="1">
    <location>
        <begin position="489"/>
        <end position="513"/>
    </location>
</feature>
<feature type="compositionally biased region" description="Polar residues" evidence="1">
    <location>
        <begin position="600"/>
        <end position="641"/>
    </location>
</feature>
<feature type="compositionally biased region" description="Basic and acidic residues" evidence="1">
    <location>
        <begin position="373"/>
        <end position="384"/>
    </location>
</feature>
<organism evidence="2 3">
    <name type="scientific">Alectoria fallacina</name>
    <dbReference type="NCBI Taxonomy" id="1903189"/>
    <lineage>
        <taxon>Eukaryota</taxon>
        <taxon>Fungi</taxon>
        <taxon>Dikarya</taxon>
        <taxon>Ascomycota</taxon>
        <taxon>Pezizomycotina</taxon>
        <taxon>Lecanoromycetes</taxon>
        <taxon>OSLEUM clade</taxon>
        <taxon>Lecanoromycetidae</taxon>
        <taxon>Lecanorales</taxon>
        <taxon>Lecanorineae</taxon>
        <taxon>Parmeliaceae</taxon>
        <taxon>Alectoria</taxon>
    </lineage>
</organism>
<feature type="compositionally biased region" description="Polar residues" evidence="1">
    <location>
        <begin position="350"/>
        <end position="372"/>
    </location>
</feature>
<feature type="region of interest" description="Disordered" evidence="1">
    <location>
        <begin position="185"/>
        <end position="222"/>
    </location>
</feature>
<evidence type="ECO:0000256" key="1">
    <source>
        <dbReference type="SAM" id="MobiDB-lite"/>
    </source>
</evidence>
<keyword evidence="3" id="KW-1185">Reference proteome</keyword>
<dbReference type="Proteomes" id="UP000664203">
    <property type="component" value="Unassembled WGS sequence"/>
</dbReference>
<feature type="compositionally biased region" description="Basic and acidic residues" evidence="1">
    <location>
        <begin position="674"/>
        <end position="693"/>
    </location>
</feature>
<name>A0A8H3IN61_9LECA</name>
<reference evidence="2" key="1">
    <citation type="submission" date="2021-03" db="EMBL/GenBank/DDBJ databases">
        <authorList>
            <person name="Tagirdzhanova G."/>
        </authorList>
    </citation>
    <scope>NUCLEOTIDE SEQUENCE</scope>
</reference>
<feature type="compositionally biased region" description="Polar residues" evidence="1">
    <location>
        <begin position="694"/>
        <end position="705"/>
    </location>
</feature>
<dbReference type="GO" id="GO:0016567">
    <property type="term" value="P:protein ubiquitination"/>
    <property type="evidence" value="ECO:0007669"/>
    <property type="project" value="UniProtKB-UniPathway"/>
</dbReference>
<sequence>MAQLLVPETALTLIEYPQPNLQGGAFENNTGLAQVIQLELAPNVLGDMLRSARHGGKGVNVQFGKTITLLYGNKSQLLDASPCSPSSTQIYESSTDDQNDLVLTGRLSHQLAMQKAQEDIAGADEALMKLQSQLASHQKDKQSKQIRYVPDSSKLPPPTKQTAAALKQQSVKTNSLSFLKKQHNSAHLNNTTRSMPVSPSLGAARTPLTQKTPPTSEPSPPNERAVKIKALRTPLIHFLAARPASITLLVKHLSCKQDELLEVLNKVGKEFRLIPDKWTLNDKAFKELDVWNFDYPNQDDRQLAINCAISAFDRMRISTKEKVWDMLLPKNERGKGKILSNLDLHKGPIKQSNTPRIQVQHPSNDSNGNDNVTGHESDQKDRLAPSDAEPMARSQSQDQIKKKKVSEKEAQSKRLLTNGPKKVTLVPKVKEDHPAAKKGSKKANVPKSSEFVNDSDEEDGLEDAASLQAQSMTPIGHVDQPLPVKAAASPQSIASTPRTGSTNAKASKLASSSRHIDSITAGKGIKSKPVTPSRSDVTSKPTPAAANHVQSKIAKSKDAKSEKTETKREKTASTPHVKSHEKNTLPSASSSPASRHRISDSTQGSTAMKKTISRPRTTSSPHKPSPLGSSPPTNASDLENGTSSASSTSLISQAQKTNIKPKGVDPPVNGHARNTSERSLKRKADDLDSDIHTHSNSQTNGNVNGTKRHKASAASPSTSESCNSPLATSHALKRAQDFKTYYAKYEILYREVSESTDAPQEKIDNVKRMHQRLVELKDEITIGLVGI</sequence>
<feature type="compositionally biased region" description="Basic and acidic residues" evidence="1">
    <location>
        <begin position="555"/>
        <end position="571"/>
    </location>
</feature>
<feature type="compositionally biased region" description="Acidic residues" evidence="1">
    <location>
        <begin position="453"/>
        <end position="462"/>
    </location>
</feature>
<evidence type="ECO:0000313" key="2">
    <source>
        <dbReference type="EMBL" id="CAF9921350.1"/>
    </source>
</evidence>
<feature type="compositionally biased region" description="Polar residues" evidence="1">
    <location>
        <begin position="714"/>
        <end position="725"/>
    </location>
</feature>
<feature type="region of interest" description="Disordered" evidence="1">
    <location>
        <begin position="133"/>
        <end position="160"/>
    </location>
</feature>
<evidence type="ECO:0000313" key="3">
    <source>
        <dbReference type="Proteomes" id="UP000664203"/>
    </source>
</evidence>
<dbReference type="EMBL" id="CAJPDR010000145">
    <property type="protein sequence ID" value="CAF9921350.1"/>
    <property type="molecule type" value="Genomic_DNA"/>
</dbReference>
<protein>
    <submittedName>
        <fullName evidence="2">Uncharacterized protein</fullName>
    </submittedName>
</protein>
<feature type="compositionally biased region" description="Low complexity" evidence="1">
    <location>
        <begin position="642"/>
        <end position="655"/>
    </location>
</feature>
<feature type="compositionally biased region" description="Polar residues" evidence="1">
    <location>
        <begin position="185"/>
        <end position="197"/>
    </location>
</feature>
<gene>
    <name evidence="2" type="ORF">ALECFALPRED_001769</name>
</gene>
<dbReference type="AlphaFoldDB" id="A0A8H3IN61"/>